<organism evidence="2 3">
    <name type="scientific">Diatrype stigma</name>
    <dbReference type="NCBI Taxonomy" id="117547"/>
    <lineage>
        <taxon>Eukaryota</taxon>
        <taxon>Fungi</taxon>
        <taxon>Dikarya</taxon>
        <taxon>Ascomycota</taxon>
        <taxon>Pezizomycotina</taxon>
        <taxon>Sordariomycetes</taxon>
        <taxon>Xylariomycetidae</taxon>
        <taxon>Xylariales</taxon>
        <taxon>Diatrypaceae</taxon>
        <taxon>Diatrype</taxon>
    </lineage>
</organism>
<comment type="caution">
    <text evidence="2">The sequence shown here is derived from an EMBL/GenBank/DDBJ whole genome shotgun (WGS) entry which is preliminary data.</text>
</comment>
<dbReference type="InterPro" id="IPR040841">
    <property type="entry name" value="Luciferase_dom"/>
</dbReference>
<accession>A0AAN9V2D0</accession>
<dbReference type="Proteomes" id="UP001320420">
    <property type="component" value="Unassembled WGS sequence"/>
</dbReference>
<protein>
    <recommendedName>
        <fullName evidence="1">Luciferase domain-containing protein</fullName>
    </recommendedName>
</protein>
<feature type="domain" description="Luciferase" evidence="1">
    <location>
        <begin position="4"/>
        <end position="69"/>
    </location>
</feature>
<dbReference type="EMBL" id="JAKJXP020000030">
    <property type="protein sequence ID" value="KAK7753224.1"/>
    <property type="molecule type" value="Genomic_DNA"/>
</dbReference>
<sequence>MTDSDHSLHLNLHPDDAREVLAKGWGQRHPLTAARGPLVRMPVPRTFTMVYAPRTADELQVVCRIIQAAGWWVMAKDLEIELSGAPSSEKERLD</sequence>
<dbReference type="AlphaFoldDB" id="A0AAN9V2D0"/>
<name>A0AAN9V2D0_9PEZI</name>
<keyword evidence="3" id="KW-1185">Reference proteome</keyword>
<reference evidence="2 3" key="1">
    <citation type="submission" date="2024-02" db="EMBL/GenBank/DDBJ databases">
        <title>De novo assembly and annotation of 12 fungi associated with fruit tree decline syndrome in Ontario, Canada.</title>
        <authorList>
            <person name="Sulman M."/>
            <person name="Ellouze W."/>
            <person name="Ilyukhin E."/>
        </authorList>
    </citation>
    <scope>NUCLEOTIDE SEQUENCE [LARGE SCALE GENOMIC DNA]</scope>
    <source>
        <strain evidence="2 3">M11/M66-122</strain>
    </source>
</reference>
<evidence type="ECO:0000313" key="2">
    <source>
        <dbReference type="EMBL" id="KAK7753224.1"/>
    </source>
</evidence>
<dbReference type="PANTHER" id="PTHR38695:SF1">
    <property type="entry name" value="AMINO ACID PERMEASE_ SLC12A DOMAIN-CONTAINING PROTEIN"/>
    <property type="match status" value="1"/>
</dbReference>
<dbReference type="PANTHER" id="PTHR38695">
    <property type="entry name" value="AMINO ACID PERMEASE_ SLC12A DOMAIN-CONTAINING PROTEIN"/>
    <property type="match status" value="1"/>
</dbReference>
<proteinExistence type="predicted"/>
<dbReference type="Pfam" id="PF17648">
    <property type="entry name" value="Luciferase"/>
    <property type="match status" value="1"/>
</dbReference>
<evidence type="ECO:0000313" key="3">
    <source>
        <dbReference type="Proteomes" id="UP001320420"/>
    </source>
</evidence>
<gene>
    <name evidence="2" type="ORF">SLS62_004743</name>
</gene>
<evidence type="ECO:0000259" key="1">
    <source>
        <dbReference type="Pfam" id="PF17648"/>
    </source>
</evidence>
<dbReference type="InterPro" id="IPR048273">
    <property type="entry name" value="Luciferase"/>
</dbReference>